<feature type="region of interest" description="Disordered" evidence="1">
    <location>
        <begin position="52"/>
        <end position="86"/>
    </location>
</feature>
<sequence length="340" mass="38621">MIVVSVNDRFTMRRNHADAFISPSGSPFAKRVQSDMALQNPADRLSEQFNQMVTSSENHQHSDSDKENMGNNASFTTSNTVQPTKTSRPFRADQTIHKMLDEKKTAVRHDPFNFRRFERPSVKMQPEWHRINDVIVNSFGTSVEEICRKLEEQMYDKVAGRITGLCLQLLDKATKNSNGTERSPPLASPQEFLEMNGTIEKRYVTAFANIVSNFREQIYGVFEIPQIDMEDAEAIQRKVNEKHAQLLGKFGEAAAQNKKLAEQRAINAGLDFVLAKLDEQIAEYQTFVDFLEEDAKASATLLQTESGLADVCRALKQHKDLREFEESLRNNMDGLRSVTP</sequence>
<proteinExistence type="predicted"/>
<dbReference type="OrthoDB" id="10648821at2759"/>
<protein>
    <submittedName>
        <fullName evidence="2">Uncharacterized protein</fullName>
    </submittedName>
</protein>
<dbReference type="AlphaFoldDB" id="A0A1D1VZG7"/>
<name>A0A1D1VZG7_RAMVA</name>
<feature type="compositionally biased region" description="Basic and acidic residues" evidence="1">
    <location>
        <begin position="58"/>
        <end position="68"/>
    </location>
</feature>
<evidence type="ECO:0000313" key="2">
    <source>
        <dbReference type="EMBL" id="GAV04009.1"/>
    </source>
</evidence>
<comment type="caution">
    <text evidence="2">The sequence shown here is derived from an EMBL/GenBank/DDBJ whole genome shotgun (WGS) entry which is preliminary data.</text>
</comment>
<feature type="compositionally biased region" description="Polar residues" evidence="1">
    <location>
        <begin position="69"/>
        <end position="86"/>
    </location>
</feature>
<dbReference type="Proteomes" id="UP000186922">
    <property type="component" value="Unassembled WGS sequence"/>
</dbReference>
<evidence type="ECO:0000256" key="1">
    <source>
        <dbReference type="SAM" id="MobiDB-lite"/>
    </source>
</evidence>
<keyword evidence="3" id="KW-1185">Reference proteome</keyword>
<organism evidence="2 3">
    <name type="scientific">Ramazzottius varieornatus</name>
    <name type="common">Water bear</name>
    <name type="synonym">Tardigrade</name>
    <dbReference type="NCBI Taxonomy" id="947166"/>
    <lineage>
        <taxon>Eukaryota</taxon>
        <taxon>Metazoa</taxon>
        <taxon>Ecdysozoa</taxon>
        <taxon>Tardigrada</taxon>
        <taxon>Eutardigrada</taxon>
        <taxon>Parachela</taxon>
        <taxon>Hypsibioidea</taxon>
        <taxon>Ramazzottiidae</taxon>
        <taxon>Ramazzottius</taxon>
    </lineage>
</organism>
<accession>A0A1D1VZG7</accession>
<evidence type="ECO:0000313" key="3">
    <source>
        <dbReference type="Proteomes" id="UP000186922"/>
    </source>
</evidence>
<dbReference type="EMBL" id="BDGG01000010">
    <property type="protein sequence ID" value="GAV04009.1"/>
    <property type="molecule type" value="Genomic_DNA"/>
</dbReference>
<gene>
    <name evidence="2" type="primary">RvY_14357-1</name>
    <name evidence="2" type="synonym">RvY_14357.1</name>
    <name evidence="2" type="ORF">RvY_14357</name>
</gene>
<reference evidence="2 3" key="1">
    <citation type="journal article" date="2016" name="Nat. Commun.">
        <title>Extremotolerant tardigrade genome and improved radiotolerance of human cultured cells by tardigrade-unique protein.</title>
        <authorList>
            <person name="Hashimoto T."/>
            <person name="Horikawa D.D."/>
            <person name="Saito Y."/>
            <person name="Kuwahara H."/>
            <person name="Kozuka-Hata H."/>
            <person name="Shin-I T."/>
            <person name="Minakuchi Y."/>
            <person name="Ohishi K."/>
            <person name="Motoyama A."/>
            <person name="Aizu T."/>
            <person name="Enomoto A."/>
            <person name="Kondo K."/>
            <person name="Tanaka S."/>
            <person name="Hara Y."/>
            <person name="Koshikawa S."/>
            <person name="Sagara H."/>
            <person name="Miura T."/>
            <person name="Yokobori S."/>
            <person name="Miyagawa K."/>
            <person name="Suzuki Y."/>
            <person name="Kubo T."/>
            <person name="Oyama M."/>
            <person name="Kohara Y."/>
            <person name="Fujiyama A."/>
            <person name="Arakawa K."/>
            <person name="Katayama T."/>
            <person name="Toyoda A."/>
            <person name="Kunieda T."/>
        </authorList>
    </citation>
    <scope>NUCLEOTIDE SEQUENCE [LARGE SCALE GENOMIC DNA]</scope>
    <source>
        <strain evidence="2 3">YOKOZUNA-1</strain>
    </source>
</reference>